<keyword evidence="3" id="KW-0813">Transport</keyword>
<dbReference type="GO" id="GO:0016020">
    <property type="term" value="C:membrane"/>
    <property type="evidence" value="ECO:0007669"/>
    <property type="project" value="TreeGrafter"/>
</dbReference>
<keyword evidence="6 8" id="KW-0472">Membrane</keyword>
<dbReference type="Gene3D" id="1.20.1250.20">
    <property type="entry name" value="MFS general substrate transporter like domains"/>
    <property type="match status" value="2"/>
</dbReference>
<comment type="subcellular location">
    <subcellularLocation>
        <location evidence="1">Endomembrane system</location>
        <topology evidence="1">Multi-pass membrane protein</topology>
    </subcellularLocation>
</comment>
<protein>
    <recommendedName>
        <fullName evidence="9">Major facilitator superfamily (MFS) profile domain-containing protein</fullName>
    </recommendedName>
</protein>
<dbReference type="GO" id="GO:0012505">
    <property type="term" value="C:endomembrane system"/>
    <property type="evidence" value="ECO:0007669"/>
    <property type="project" value="UniProtKB-SubCell"/>
</dbReference>
<feature type="transmembrane region" description="Helical" evidence="8">
    <location>
        <begin position="348"/>
        <end position="366"/>
    </location>
</feature>
<evidence type="ECO:0000313" key="11">
    <source>
        <dbReference type="Proteomes" id="UP000054217"/>
    </source>
</evidence>
<dbReference type="EMBL" id="KN831945">
    <property type="protein sequence ID" value="KIO14117.1"/>
    <property type="molecule type" value="Genomic_DNA"/>
</dbReference>
<feature type="region of interest" description="Disordered" evidence="7">
    <location>
        <begin position="1"/>
        <end position="34"/>
    </location>
</feature>
<reference evidence="11" key="2">
    <citation type="submission" date="2015-01" db="EMBL/GenBank/DDBJ databases">
        <title>Evolutionary Origins and Diversification of the Mycorrhizal Mutualists.</title>
        <authorList>
            <consortium name="DOE Joint Genome Institute"/>
            <consortium name="Mycorrhizal Genomics Consortium"/>
            <person name="Kohler A."/>
            <person name="Kuo A."/>
            <person name="Nagy L.G."/>
            <person name="Floudas D."/>
            <person name="Copeland A."/>
            <person name="Barry K.W."/>
            <person name="Cichocki N."/>
            <person name="Veneault-Fourrey C."/>
            <person name="LaButti K."/>
            <person name="Lindquist E.A."/>
            <person name="Lipzen A."/>
            <person name="Lundell T."/>
            <person name="Morin E."/>
            <person name="Murat C."/>
            <person name="Riley R."/>
            <person name="Ohm R."/>
            <person name="Sun H."/>
            <person name="Tunlid A."/>
            <person name="Henrissat B."/>
            <person name="Grigoriev I.V."/>
            <person name="Hibbett D.S."/>
            <person name="Martin F."/>
        </authorList>
    </citation>
    <scope>NUCLEOTIDE SEQUENCE [LARGE SCALE GENOMIC DNA]</scope>
    <source>
        <strain evidence="11">Marx 270</strain>
    </source>
</reference>
<evidence type="ECO:0000256" key="8">
    <source>
        <dbReference type="SAM" id="Phobius"/>
    </source>
</evidence>
<dbReference type="PANTHER" id="PTHR23514:SF3">
    <property type="entry name" value="BYPASS OF STOP CODON PROTEIN 6"/>
    <property type="match status" value="1"/>
</dbReference>
<name>A0A0C3KX53_PISTI</name>
<evidence type="ECO:0000313" key="10">
    <source>
        <dbReference type="EMBL" id="KIO14117.1"/>
    </source>
</evidence>
<gene>
    <name evidence="10" type="ORF">M404DRAFT_120490</name>
</gene>
<dbReference type="GO" id="GO:0022857">
    <property type="term" value="F:transmembrane transporter activity"/>
    <property type="evidence" value="ECO:0007669"/>
    <property type="project" value="InterPro"/>
</dbReference>
<dbReference type="AlphaFoldDB" id="A0A0C3KX53"/>
<evidence type="ECO:0000256" key="4">
    <source>
        <dbReference type="ARBA" id="ARBA00022692"/>
    </source>
</evidence>
<dbReference type="Pfam" id="PF07690">
    <property type="entry name" value="MFS_1"/>
    <property type="match status" value="1"/>
</dbReference>
<feature type="transmembrane region" description="Helical" evidence="8">
    <location>
        <begin position="412"/>
        <end position="431"/>
    </location>
</feature>
<dbReference type="STRING" id="870435.A0A0C3KX53"/>
<dbReference type="InParanoid" id="A0A0C3KX53"/>
<evidence type="ECO:0000259" key="9">
    <source>
        <dbReference type="PROSITE" id="PS50850"/>
    </source>
</evidence>
<dbReference type="InterPro" id="IPR036259">
    <property type="entry name" value="MFS_trans_sf"/>
</dbReference>
<feature type="transmembrane region" description="Helical" evidence="8">
    <location>
        <begin position="378"/>
        <end position="400"/>
    </location>
</feature>
<reference evidence="10 11" key="1">
    <citation type="submission" date="2014-04" db="EMBL/GenBank/DDBJ databases">
        <authorList>
            <consortium name="DOE Joint Genome Institute"/>
            <person name="Kuo A."/>
            <person name="Kohler A."/>
            <person name="Costa M.D."/>
            <person name="Nagy L.G."/>
            <person name="Floudas D."/>
            <person name="Copeland A."/>
            <person name="Barry K.W."/>
            <person name="Cichocki N."/>
            <person name="Veneault-Fourrey C."/>
            <person name="LaButti K."/>
            <person name="Lindquist E.A."/>
            <person name="Lipzen A."/>
            <person name="Lundell T."/>
            <person name="Morin E."/>
            <person name="Murat C."/>
            <person name="Sun H."/>
            <person name="Tunlid A."/>
            <person name="Henrissat B."/>
            <person name="Grigoriev I.V."/>
            <person name="Hibbett D.S."/>
            <person name="Martin F."/>
            <person name="Nordberg H.P."/>
            <person name="Cantor M.N."/>
            <person name="Hua S.X."/>
        </authorList>
    </citation>
    <scope>NUCLEOTIDE SEQUENCE [LARGE SCALE GENOMIC DNA]</scope>
    <source>
        <strain evidence="10 11">Marx 270</strain>
    </source>
</reference>
<evidence type="ECO:0000256" key="2">
    <source>
        <dbReference type="ARBA" id="ARBA00008335"/>
    </source>
</evidence>
<accession>A0A0C3KX53</accession>
<dbReference type="Proteomes" id="UP000054217">
    <property type="component" value="Unassembled WGS sequence"/>
</dbReference>
<dbReference type="InterPro" id="IPR011701">
    <property type="entry name" value="MFS"/>
</dbReference>
<dbReference type="FunFam" id="1.20.1250.20:FF:000286">
    <property type="entry name" value="MFS efflux transporter"/>
    <property type="match status" value="1"/>
</dbReference>
<dbReference type="PROSITE" id="PS50850">
    <property type="entry name" value="MFS"/>
    <property type="match status" value="1"/>
</dbReference>
<dbReference type="PANTHER" id="PTHR23514">
    <property type="entry name" value="BYPASS OF STOP CODON PROTEIN 6"/>
    <property type="match status" value="1"/>
</dbReference>
<feature type="domain" description="Major facilitator superfamily (MFS) profile" evidence="9">
    <location>
        <begin position="41"/>
        <end position="437"/>
    </location>
</feature>
<feature type="transmembrane region" description="Helical" evidence="8">
    <location>
        <begin position="254"/>
        <end position="281"/>
    </location>
</feature>
<evidence type="ECO:0000256" key="7">
    <source>
        <dbReference type="SAM" id="MobiDB-lite"/>
    </source>
</evidence>
<dbReference type="OrthoDB" id="413079at2759"/>
<evidence type="ECO:0000256" key="1">
    <source>
        <dbReference type="ARBA" id="ARBA00004127"/>
    </source>
</evidence>
<dbReference type="InterPro" id="IPR051788">
    <property type="entry name" value="MFS_Transporter"/>
</dbReference>
<keyword evidence="4 8" id="KW-0812">Transmembrane</keyword>
<sequence length="439" mass="47559">MRAIQLQRPSADVSSSSPARDATSADSKGHEKEQRRRAHIQFATLCWTLYLAGWNDGTTGPLLPRIQRVYNINFAVVSLLFVFACIGFISGALSNLVLDGRYGFGKVTAQSFFRSLFQVVAYCFESAAPPFPLFVLGYAINGVGMALQDAQANGFVASLRDNPEMKMGILHAYISSTNRRVGAGAFSSPLVATQFAQQPHWSFHYLCSLGLALLNTILLIAVFGLKTQDECLTQIGVPPCEKGDSERSRFRQVFALRIVHLMAFFILVYVGVEVTVGGWIVTYVIDVRGGGPSSGYISSGFFGGLMVGRISLLWVNRKVGERRALFIYAFLAIGLELIVWLVPSLVGGAVAVSVIGILLGPMYPIAMNHAGRVLPRWLLTISIGWIAGCGQAGSALLPFMTGAIASKSGIKTLQPVLVSMMAFMTCIWALVPSSARRED</sequence>
<dbReference type="HOGENOM" id="CLU_021993_6_0_1"/>
<dbReference type="InterPro" id="IPR020846">
    <property type="entry name" value="MFS_dom"/>
</dbReference>
<evidence type="ECO:0000256" key="3">
    <source>
        <dbReference type="ARBA" id="ARBA00022448"/>
    </source>
</evidence>
<keyword evidence="5 8" id="KW-1133">Transmembrane helix</keyword>
<evidence type="ECO:0000256" key="6">
    <source>
        <dbReference type="ARBA" id="ARBA00023136"/>
    </source>
</evidence>
<dbReference type="SUPFAM" id="SSF103473">
    <property type="entry name" value="MFS general substrate transporter"/>
    <property type="match status" value="1"/>
</dbReference>
<proteinExistence type="inferred from homology"/>
<feature type="transmembrane region" description="Helical" evidence="8">
    <location>
        <begin position="324"/>
        <end position="342"/>
    </location>
</feature>
<feature type="transmembrane region" description="Helical" evidence="8">
    <location>
        <begin position="203"/>
        <end position="225"/>
    </location>
</feature>
<feature type="transmembrane region" description="Helical" evidence="8">
    <location>
        <begin position="74"/>
        <end position="98"/>
    </location>
</feature>
<keyword evidence="11" id="KW-1185">Reference proteome</keyword>
<evidence type="ECO:0000256" key="5">
    <source>
        <dbReference type="ARBA" id="ARBA00022989"/>
    </source>
</evidence>
<comment type="similarity">
    <text evidence="2">Belongs to the major facilitator superfamily.</text>
</comment>
<organism evidence="10 11">
    <name type="scientific">Pisolithus tinctorius Marx 270</name>
    <dbReference type="NCBI Taxonomy" id="870435"/>
    <lineage>
        <taxon>Eukaryota</taxon>
        <taxon>Fungi</taxon>
        <taxon>Dikarya</taxon>
        <taxon>Basidiomycota</taxon>
        <taxon>Agaricomycotina</taxon>
        <taxon>Agaricomycetes</taxon>
        <taxon>Agaricomycetidae</taxon>
        <taxon>Boletales</taxon>
        <taxon>Sclerodermatineae</taxon>
        <taxon>Pisolithaceae</taxon>
        <taxon>Pisolithus</taxon>
    </lineage>
</organism>
<feature type="transmembrane region" description="Helical" evidence="8">
    <location>
        <begin position="293"/>
        <end position="312"/>
    </location>
</feature>